<dbReference type="AlphaFoldDB" id="A0A4Y9LFB1"/>
<dbReference type="OrthoDB" id="9813419at2"/>
<name>A0A4Y9LFB1_9BRAD</name>
<accession>A0A4Y9LFB1</accession>
<keyword evidence="2" id="KW-1185">Reference proteome</keyword>
<reference evidence="1 2" key="1">
    <citation type="submission" date="2019-03" db="EMBL/GenBank/DDBJ databases">
        <title>Bradyrhizobium diversity isolated from nodules of Chamaecrista fasciculata.</title>
        <authorList>
            <person name="Klepa M.S."/>
            <person name="Urquiaga M.O."/>
            <person name="Hungria M."/>
            <person name="Delamuta J.R."/>
        </authorList>
    </citation>
    <scope>NUCLEOTIDE SEQUENCE [LARGE SCALE GENOMIC DNA]</scope>
    <source>
        <strain evidence="1 2">CNPSo 3448</strain>
    </source>
</reference>
<organism evidence="1 2">
    <name type="scientific">Bradyrhizobium niftali</name>
    <dbReference type="NCBI Taxonomy" id="2560055"/>
    <lineage>
        <taxon>Bacteria</taxon>
        <taxon>Pseudomonadati</taxon>
        <taxon>Pseudomonadota</taxon>
        <taxon>Alphaproteobacteria</taxon>
        <taxon>Hyphomicrobiales</taxon>
        <taxon>Nitrobacteraceae</taxon>
        <taxon>Bradyrhizobium</taxon>
    </lineage>
</organism>
<comment type="caution">
    <text evidence="1">The sequence shown here is derived from an EMBL/GenBank/DDBJ whole genome shotgun (WGS) entry which is preliminary data.</text>
</comment>
<sequence>MRLSAGTPLRPIRSLHCRQVLRRGGQVMADRPRDLAERMARRRKIGGKPGEHAGDGYLRETFTLPRAAARARAQAFFARYPKAGYMSAVETWRELPGGDIEFTMRRLPSAD</sequence>
<dbReference type="EMBL" id="SPQT01000031">
    <property type="protein sequence ID" value="TFV41084.1"/>
    <property type="molecule type" value="Genomic_DNA"/>
</dbReference>
<dbReference type="Proteomes" id="UP000297966">
    <property type="component" value="Unassembled WGS sequence"/>
</dbReference>
<evidence type="ECO:0000313" key="2">
    <source>
        <dbReference type="Proteomes" id="UP000297966"/>
    </source>
</evidence>
<proteinExistence type="predicted"/>
<evidence type="ECO:0000313" key="1">
    <source>
        <dbReference type="EMBL" id="TFV41084.1"/>
    </source>
</evidence>
<gene>
    <name evidence="1" type="ORF">E4K65_37385</name>
</gene>
<protein>
    <submittedName>
        <fullName evidence="1">Uncharacterized protein</fullName>
    </submittedName>
</protein>